<gene>
    <name evidence="2" type="ORF">E5288_WYG003177</name>
</gene>
<proteinExistence type="predicted"/>
<feature type="chain" id="PRO_5025493096" evidence="1">
    <location>
        <begin position="22"/>
        <end position="256"/>
    </location>
</feature>
<name>A0A6B0RBW7_9CETA</name>
<evidence type="ECO:0000313" key="2">
    <source>
        <dbReference type="EMBL" id="MXQ86461.1"/>
    </source>
</evidence>
<keyword evidence="3" id="KW-1185">Reference proteome</keyword>
<keyword evidence="1" id="KW-0732">Signal</keyword>
<dbReference type="Proteomes" id="UP000322234">
    <property type="component" value="Unassembled WGS sequence"/>
</dbReference>
<sequence length="256" mass="29311">MHANPLPTITLALITLRITASLQHQSVSAALLPSPTPTCSTTPLNRKETVGNTEDQNQLMISWKLAVHQCVCKMCECFSLILKLIVEKGSESGGGHRRSDRRGQNLQSIMEPLYWLLEGGDSEDREFIEEPEDLMPELVFHGNLTYFMITNSNEILLKAIDVRNKCLTHHLYVPSKRFGTQYGYKEQVFQSILSVFMFLNFSTPRKFVESWTTSQDPSKSKEDATNTINYKMKGICVQWWIFADFSREQNLSSRYT</sequence>
<comment type="caution">
    <text evidence="2">The sequence shown here is derived from an EMBL/GenBank/DDBJ whole genome shotgun (WGS) entry which is preliminary data.</text>
</comment>
<evidence type="ECO:0000313" key="3">
    <source>
        <dbReference type="Proteomes" id="UP000322234"/>
    </source>
</evidence>
<feature type="signal peptide" evidence="1">
    <location>
        <begin position="1"/>
        <end position="21"/>
    </location>
</feature>
<accession>A0A6B0RBW7</accession>
<reference evidence="2" key="1">
    <citation type="submission" date="2019-10" db="EMBL/GenBank/DDBJ databases">
        <title>The sequence and de novo assembly of the wild yak genome.</title>
        <authorList>
            <person name="Liu Y."/>
        </authorList>
    </citation>
    <scope>NUCLEOTIDE SEQUENCE [LARGE SCALE GENOMIC DNA]</scope>
    <source>
        <strain evidence="2">WY2019</strain>
    </source>
</reference>
<dbReference type="AlphaFoldDB" id="A0A6B0RBW7"/>
<evidence type="ECO:0000256" key="1">
    <source>
        <dbReference type="SAM" id="SignalP"/>
    </source>
</evidence>
<organism evidence="2 3">
    <name type="scientific">Bos mutus</name>
    <name type="common">wild yak</name>
    <dbReference type="NCBI Taxonomy" id="72004"/>
    <lineage>
        <taxon>Eukaryota</taxon>
        <taxon>Metazoa</taxon>
        <taxon>Chordata</taxon>
        <taxon>Craniata</taxon>
        <taxon>Vertebrata</taxon>
        <taxon>Euteleostomi</taxon>
        <taxon>Mammalia</taxon>
        <taxon>Eutheria</taxon>
        <taxon>Laurasiatheria</taxon>
        <taxon>Artiodactyla</taxon>
        <taxon>Ruminantia</taxon>
        <taxon>Pecora</taxon>
        <taxon>Bovidae</taxon>
        <taxon>Bovinae</taxon>
        <taxon>Bos</taxon>
    </lineage>
</organism>
<protein>
    <submittedName>
        <fullName evidence="2">Uncharacterized protein</fullName>
    </submittedName>
</protein>
<dbReference type="EMBL" id="VBQZ03000032">
    <property type="protein sequence ID" value="MXQ86461.1"/>
    <property type="molecule type" value="Genomic_DNA"/>
</dbReference>